<dbReference type="AlphaFoldDB" id="Q6ISX3"/>
<dbReference type="UCSC" id="uc009fhs.2">
    <property type="organism name" value="mouse"/>
</dbReference>
<gene>
    <name evidence="3 4" type="primary">Zc3h4</name>
    <name evidence="4" type="synonym">BC057627</name>
</gene>
<dbReference type="KEGG" id="mmu:330474"/>
<feature type="compositionally biased region" description="Acidic residues" evidence="2">
    <location>
        <begin position="8"/>
        <end position="24"/>
    </location>
</feature>
<dbReference type="OrthoDB" id="411372at2759"/>
<evidence type="ECO:0000313" key="3">
    <source>
        <dbReference type="EMBL" id="AAH57627.1"/>
    </source>
</evidence>
<dbReference type="CTD" id="23211"/>
<dbReference type="MGI" id="MGI:2682314">
    <property type="gene designation" value="Zc3h4"/>
</dbReference>
<feature type="region of interest" description="Disordered" evidence="2">
    <location>
        <begin position="1"/>
        <end position="137"/>
    </location>
</feature>
<keyword evidence="1" id="KW-0677">Repeat</keyword>
<dbReference type="GO" id="GO:0003723">
    <property type="term" value="F:RNA binding"/>
    <property type="evidence" value="ECO:0007669"/>
    <property type="project" value="InterPro"/>
</dbReference>
<dbReference type="GeneID" id="330474"/>
<feature type="compositionally biased region" description="Polar residues" evidence="2">
    <location>
        <begin position="116"/>
        <end position="125"/>
    </location>
</feature>
<name>Q6ISX3_MOUSE</name>
<sequence length="313" mass="35815">MLRGREDGELEEGELEDDGAEEVQDPPGGQERSRKEKGEKHHSDSEEEKSHRRLKRKRKKEREKEKRRSKKRRKSKHKRHASSSDDFSDFSDDSDFSPSEKSHRKYRDYSPPYAPSHQQYSSSHNAPLPKKSYSKMDSKGYSMYEDYENEQYGEYEGDEEEDMGKEDYDDFTKELNQYRRAKEGSSRGRGSRGLGLQTPGSVQAPQIPAPLALTYLTLNSSLESSRPSMSIPLVRVKSPVIRGCGRPLLTPDYRSQQILWQPPVQPSPVPLKHRLLLPAQAGIHPHRPRLPMTPECWLLVAWARAAAAGRAVC</sequence>
<reference evidence="3" key="1">
    <citation type="journal article" date="2004" name="Genome Res.">
        <title>The status, quality, and expansion of the NIH full-length cDNA project: the Mammalian Gene Collection (MGC).</title>
        <authorList>
            <consortium name="The MGC Project Team"/>
            <person name="Gerhard D.S."/>
            <person name="Wagner L."/>
            <person name="Feingold E.A."/>
            <person name="Shenmen C.M."/>
            <person name="Grouse L.H."/>
            <person name="Schuler G."/>
            <person name="Klein S.L."/>
            <person name="Old S."/>
            <person name="Rasooly R."/>
            <person name="Good P."/>
            <person name="Guyer M."/>
            <person name="Peck A.M."/>
            <person name="Derge J.G."/>
            <person name="Lipman D."/>
            <person name="Collins F.S."/>
            <person name="Jang W."/>
            <person name="Sherry S."/>
            <person name="Feolo M."/>
            <person name="Misquitta L."/>
            <person name="Lee E."/>
            <person name="Rotmistrovsky K."/>
            <person name="Greenhut S.F."/>
            <person name="Schaefer C.F."/>
            <person name="Buetow K."/>
            <person name="Bonner T.I."/>
            <person name="Haussler D."/>
            <person name="Kent J."/>
            <person name="Kiekhaus M."/>
            <person name="Furey T."/>
            <person name="Brent M."/>
            <person name="Prange C."/>
            <person name="Schreiber K."/>
            <person name="Shapiro N."/>
            <person name="Bhat N.K."/>
            <person name="Hopkins R.F."/>
            <person name="Hsie F."/>
            <person name="Driscoll T."/>
            <person name="Soares M.B."/>
            <person name="Casavant T.L."/>
            <person name="Scheetz T.E."/>
            <person name="Brown-stein M.J."/>
            <person name="Usdin T.B."/>
            <person name="Toshiyuki S."/>
            <person name="Carninci P."/>
            <person name="Piao Y."/>
            <person name="Dudekula D.B."/>
            <person name="Ko M.S."/>
            <person name="Kawakami K."/>
            <person name="Suzuki Y."/>
            <person name="Sugano S."/>
            <person name="Gruber C.E."/>
            <person name="Smith M.R."/>
            <person name="Simmons B."/>
            <person name="Moore T."/>
            <person name="Waterman R."/>
            <person name="Johnson S.L."/>
            <person name="Ruan Y."/>
            <person name="Wei C.L."/>
            <person name="Mathavan S."/>
            <person name="Gunaratne P.H."/>
            <person name="Wu J."/>
            <person name="Garcia A.M."/>
            <person name="Hulyk S.W."/>
            <person name="Fuh E."/>
            <person name="Yuan Y."/>
            <person name="Sneed A."/>
            <person name="Kowis C."/>
            <person name="Hodgson A."/>
            <person name="Muzny D.M."/>
            <person name="McPherson J."/>
            <person name="Gibbs R.A."/>
            <person name="Fahey J."/>
            <person name="Helton E."/>
            <person name="Ketteman M."/>
            <person name="Madan A."/>
            <person name="Rodrigues S."/>
            <person name="Sanchez A."/>
            <person name="Whiting M."/>
            <person name="Madari A."/>
            <person name="Young A.C."/>
            <person name="Wetherby K.D."/>
            <person name="Granite S.J."/>
            <person name="Kwong P.N."/>
            <person name="Brinkley C.P."/>
            <person name="Pearson R.L."/>
            <person name="Bouffard G.G."/>
            <person name="Blakesly R.W."/>
            <person name="Green E.D."/>
            <person name="Dickson M.C."/>
            <person name="Rodriguez A.C."/>
            <person name="Grimwood J."/>
            <person name="Schmutz J."/>
            <person name="Myers R.M."/>
            <person name="Butterfield Y.S."/>
            <person name="Griffith M."/>
            <person name="Griffith O.L."/>
            <person name="Krzywinski M.I."/>
            <person name="Liao N."/>
            <person name="Morin R."/>
            <person name="Morrin R."/>
            <person name="Palmquist D."/>
            <person name="Petrescu A.S."/>
            <person name="Skalska U."/>
            <person name="Smailus D.E."/>
            <person name="Stott J.M."/>
            <person name="Schnerch A."/>
            <person name="Schein J.E."/>
            <person name="Jones S.J."/>
            <person name="Holt R.A."/>
            <person name="Baross A."/>
            <person name="Marra M.A."/>
            <person name="Clifton S."/>
            <person name="Makowski K.A."/>
            <person name="Bosak S."/>
            <person name="Malek J."/>
        </authorList>
    </citation>
    <scope>NUCLEOTIDE SEQUENCE [LARGE SCALE MRNA]</scope>
    <source>
        <strain evidence="3">C57BL/6</strain>
        <tissue evidence="3">Brain</tissue>
    </source>
</reference>
<dbReference type="EMBL" id="BC057627">
    <property type="protein sequence ID" value="AAH57627.1"/>
    <property type="molecule type" value="mRNA"/>
</dbReference>
<proteinExistence type="evidence at transcript level"/>
<organism evidence="3">
    <name type="scientific">Mus musculus</name>
    <name type="common">Mouse</name>
    <dbReference type="NCBI Taxonomy" id="10090"/>
    <lineage>
        <taxon>Eukaryota</taxon>
        <taxon>Metazoa</taxon>
        <taxon>Chordata</taxon>
        <taxon>Craniata</taxon>
        <taxon>Vertebrata</taxon>
        <taxon>Euteleostomi</taxon>
        <taxon>Mammalia</taxon>
        <taxon>Eutheria</taxon>
        <taxon>Euarchontoglires</taxon>
        <taxon>Glires</taxon>
        <taxon>Rodentia</taxon>
        <taxon>Myomorpha</taxon>
        <taxon>Muroidea</taxon>
        <taxon>Muridae</taxon>
        <taxon>Murinae</taxon>
        <taxon>Mus</taxon>
        <taxon>Mus</taxon>
    </lineage>
</organism>
<evidence type="ECO:0000256" key="1">
    <source>
        <dbReference type="ARBA" id="ARBA00022737"/>
    </source>
</evidence>
<feature type="region of interest" description="Disordered" evidence="2">
    <location>
        <begin position="178"/>
        <end position="203"/>
    </location>
</feature>
<accession>Q6ISX3</accession>
<protein>
    <submittedName>
        <fullName evidence="3">Zinc finger CCCH-type containing 4</fullName>
    </submittedName>
</protein>
<feature type="compositionally biased region" description="Basic and acidic residues" evidence="2">
    <location>
        <begin position="31"/>
        <end position="50"/>
    </location>
</feature>
<feature type="compositionally biased region" description="Acidic residues" evidence="2">
    <location>
        <begin position="86"/>
        <end position="95"/>
    </location>
</feature>
<evidence type="ECO:0000256" key="2">
    <source>
        <dbReference type="SAM" id="MobiDB-lite"/>
    </source>
</evidence>
<dbReference type="PANTHER" id="PTHR13119:SF23">
    <property type="entry name" value="ZINC FINGER CCCH DOMAIN-CONTAINING PROTEIN 4"/>
    <property type="match status" value="1"/>
</dbReference>
<evidence type="ECO:0000313" key="4">
    <source>
        <dbReference type="MGI" id="MGI:2682314"/>
    </source>
</evidence>
<feature type="compositionally biased region" description="Basic residues" evidence="2">
    <location>
        <begin position="51"/>
        <end position="81"/>
    </location>
</feature>
<dbReference type="PeptideAtlas" id="Q6ISX3"/>
<dbReference type="GO" id="GO:0045892">
    <property type="term" value="P:negative regulation of DNA-templated transcription"/>
    <property type="evidence" value="ECO:0007669"/>
    <property type="project" value="InterPro"/>
</dbReference>
<dbReference type="PANTHER" id="PTHR13119">
    <property type="entry name" value="ZINC FINGER CCCH DOMAIN-CONTAINING PROTEI"/>
    <property type="match status" value="1"/>
</dbReference>
<dbReference type="BioGRID-ORCS" id="330474">
    <property type="hits" value="15 hits in 78 CRISPR screens"/>
</dbReference>
<dbReference type="AGR" id="MGI:2682314"/>
<dbReference type="InterPro" id="IPR045124">
    <property type="entry name" value="Su(sable)-like"/>
</dbReference>
<dbReference type="RefSeq" id="NP_941033.2">
    <property type="nucleotide sequence ID" value="NM_198631.2"/>
</dbReference>